<feature type="non-terminal residue" evidence="2">
    <location>
        <position position="64"/>
    </location>
</feature>
<dbReference type="EMBL" id="CAJVPP010009945">
    <property type="protein sequence ID" value="CAG8707863.1"/>
    <property type="molecule type" value="Genomic_DNA"/>
</dbReference>
<sequence>MESENHRLQRQVADLQYENTYMRKITEMQAEIISLRKQVSDLKKEIKRLNQSISSKTDKHCEEL</sequence>
<dbReference type="Proteomes" id="UP000789375">
    <property type="component" value="Unassembled WGS sequence"/>
</dbReference>
<evidence type="ECO:0000256" key="1">
    <source>
        <dbReference type="SAM" id="Coils"/>
    </source>
</evidence>
<proteinExistence type="predicted"/>
<keyword evidence="1" id="KW-0175">Coiled coil</keyword>
<gene>
    <name evidence="2" type="ORF">FMOSSE_LOCUS14132</name>
</gene>
<comment type="caution">
    <text evidence="2">The sequence shown here is derived from an EMBL/GenBank/DDBJ whole genome shotgun (WGS) entry which is preliminary data.</text>
</comment>
<feature type="non-terminal residue" evidence="2">
    <location>
        <position position="1"/>
    </location>
</feature>
<evidence type="ECO:0000313" key="3">
    <source>
        <dbReference type="Proteomes" id="UP000789375"/>
    </source>
</evidence>
<dbReference type="AlphaFoldDB" id="A0A9N9HVK5"/>
<feature type="coiled-coil region" evidence="1">
    <location>
        <begin position="25"/>
        <end position="59"/>
    </location>
</feature>
<reference evidence="2" key="1">
    <citation type="submission" date="2021-06" db="EMBL/GenBank/DDBJ databases">
        <authorList>
            <person name="Kallberg Y."/>
            <person name="Tangrot J."/>
            <person name="Rosling A."/>
        </authorList>
    </citation>
    <scope>NUCLEOTIDE SEQUENCE</scope>
    <source>
        <strain evidence="2">87-6 pot B 2015</strain>
    </source>
</reference>
<keyword evidence="3" id="KW-1185">Reference proteome</keyword>
<protein>
    <submittedName>
        <fullName evidence="2">10777_t:CDS:1</fullName>
    </submittedName>
</protein>
<organism evidence="2 3">
    <name type="scientific">Funneliformis mosseae</name>
    <name type="common">Endomycorrhizal fungus</name>
    <name type="synonym">Glomus mosseae</name>
    <dbReference type="NCBI Taxonomy" id="27381"/>
    <lineage>
        <taxon>Eukaryota</taxon>
        <taxon>Fungi</taxon>
        <taxon>Fungi incertae sedis</taxon>
        <taxon>Mucoromycota</taxon>
        <taxon>Glomeromycotina</taxon>
        <taxon>Glomeromycetes</taxon>
        <taxon>Glomerales</taxon>
        <taxon>Glomeraceae</taxon>
        <taxon>Funneliformis</taxon>
    </lineage>
</organism>
<name>A0A9N9HVK5_FUNMO</name>
<accession>A0A9N9HVK5</accession>
<evidence type="ECO:0000313" key="2">
    <source>
        <dbReference type="EMBL" id="CAG8707863.1"/>
    </source>
</evidence>